<evidence type="ECO:0000259" key="3">
    <source>
        <dbReference type="PROSITE" id="PS00022"/>
    </source>
</evidence>
<evidence type="ECO:0000313" key="6">
    <source>
        <dbReference type="Proteomes" id="UP000053766"/>
    </source>
</evidence>
<gene>
    <name evidence="5" type="ORF">DICVIV_10465</name>
</gene>
<evidence type="ECO:0000313" key="5">
    <source>
        <dbReference type="EMBL" id="KJH43528.1"/>
    </source>
</evidence>
<organism evidence="5 6">
    <name type="scientific">Dictyocaulus viviparus</name>
    <name type="common">Bovine lungworm</name>
    <dbReference type="NCBI Taxonomy" id="29172"/>
    <lineage>
        <taxon>Eukaryota</taxon>
        <taxon>Metazoa</taxon>
        <taxon>Ecdysozoa</taxon>
        <taxon>Nematoda</taxon>
        <taxon>Chromadorea</taxon>
        <taxon>Rhabditida</taxon>
        <taxon>Rhabditina</taxon>
        <taxon>Rhabditomorpha</taxon>
        <taxon>Strongyloidea</taxon>
        <taxon>Metastrongylidae</taxon>
        <taxon>Dictyocaulus</taxon>
    </lineage>
</organism>
<evidence type="ECO:0000259" key="4">
    <source>
        <dbReference type="PROSITE" id="PS01186"/>
    </source>
</evidence>
<dbReference type="PROSITE" id="PS01186">
    <property type="entry name" value="EGF_2"/>
    <property type="match status" value="1"/>
</dbReference>
<keyword evidence="6" id="KW-1185">Reference proteome</keyword>
<dbReference type="AlphaFoldDB" id="A0A0D8XG04"/>
<dbReference type="STRING" id="29172.A0A0D8XG04"/>
<dbReference type="GO" id="GO:0005044">
    <property type="term" value="F:scavenger receptor activity"/>
    <property type="evidence" value="ECO:0007669"/>
    <property type="project" value="InterPro"/>
</dbReference>
<accession>A0A0D8XG04</accession>
<dbReference type="Pfam" id="PF00053">
    <property type="entry name" value="EGF_laminin"/>
    <property type="match status" value="2"/>
</dbReference>
<feature type="signal peptide" evidence="2">
    <location>
        <begin position="1"/>
        <end position="20"/>
    </location>
</feature>
<reference evidence="5 6" key="1">
    <citation type="submission" date="2013-11" db="EMBL/GenBank/DDBJ databases">
        <title>Draft genome of the bovine lungworm Dictyocaulus viviparus.</title>
        <authorList>
            <person name="Mitreva M."/>
        </authorList>
    </citation>
    <scope>NUCLEOTIDE SEQUENCE [LARGE SCALE GENOMIC DNA]</scope>
    <source>
        <strain evidence="5 6">HannoverDv2000</strain>
    </source>
</reference>
<dbReference type="Gene3D" id="2.170.300.10">
    <property type="entry name" value="Tie2 ligand-binding domain superfamily"/>
    <property type="match status" value="2"/>
</dbReference>
<keyword evidence="1" id="KW-0245">EGF-like domain</keyword>
<dbReference type="PROSITE" id="PS00022">
    <property type="entry name" value="EGF_1"/>
    <property type="match status" value="1"/>
</dbReference>
<dbReference type="PANTHER" id="PTHR24043">
    <property type="entry name" value="SCAVENGER RECEPTOR CLASS F"/>
    <property type="match status" value="1"/>
</dbReference>
<dbReference type="InterPro" id="IPR042635">
    <property type="entry name" value="MEGF10/SREC1/2-like"/>
</dbReference>
<dbReference type="EMBL" id="KN716551">
    <property type="protein sequence ID" value="KJH43528.1"/>
    <property type="molecule type" value="Genomic_DNA"/>
</dbReference>
<dbReference type="OrthoDB" id="18487at2759"/>
<keyword evidence="2" id="KW-0732">Signal</keyword>
<sequence>MKITLKLILIIPLNTIQTTCSPNNSSCQCLPGFTGIICDEMCSEGRWGSECKQICDCDNNSCDPVTGNCRCTSPSDCSQEPCPPGFYGPMCELKCRMDCPDGRCDSVFGYCTCDEGFYGENCDKYKRFNFL</sequence>
<proteinExistence type="predicted"/>
<evidence type="ECO:0000256" key="2">
    <source>
        <dbReference type="SAM" id="SignalP"/>
    </source>
</evidence>
<name>A0A0D8XG04_DICVI</name>
<dbReference type="PRINTS" id="PR00011">
    <property type="entry name" value="EGFLAMININ"/>
</dbReference>
<feature type="chain" id="PRO_5002335623" description="EGF-like domain-containing protein" evidence="2">
    <location>
        <begin position="21"/>
        <end position="131"/>
    </location>
</feature>
<feature type="domain" description="EGF-like" evidence="3 4">
    <location>
        <begin position="111"/>
        <end position="122"/>
    </location>
</feature>
<dbReference type="InterPro" id="IPR002049">
    <property type="entry name" value="LE_dom"/>
</dbReference>
<evidence type="ECO:0000256" key="1">
    <source>
        <dbReference type="ARBA" id="ARBA00022536"/>
    </source>
</evidence>
<dbReference type="PANTHER" id="PTHR24043:SF8">
    <property type="entry name" value="EGF-LIKE DOMAIN-CONTAINING PROTEIN"/>
    <property type="match status" value="1"/>
</dbReference>
<dbReference type="InterPro" id="IPR000742">
    <property type="entry name" value="EGF"/>
</dbReference>
<protein>
    <recommendedName>
        <fullName evidence="3 4">EGF-like domain-containing protein</fullName>
    </recommendedName>
</protein>
<reference evidence="6" key="2">
    <citation type="journal article" date="2016" name="Sci. Rep.">
        <title>Dictyocaulus viviparus genome, variome and transcriptome elucidate lungworm biology and support future intervention.</title>
        <authorList>
            <person name="McNulty S.N."/>
            <person name="Strube C."/>
            <person name="Rosa B.A."/>
            <person name="Martin J.C."/>
            <person name="Tyagi R."/>
            <person name="Choi Y.J."/>
            <person name="Wang Q."/>
            <person name="Hallsworth Pepin K."/>
            <person name="Zhang X."/>
            <person name="Ozersky P."/>
            <person name="Wilson R.K."/>
            <person name="Sternberg P.W."/>
            <person name="Gasser R.B."/>
            <person name="Mitreva M."/>
        </authorList>
    </citation>
    <scope>NUCLEOTIDE SEQUENCE [LARGE SCALE GENOMIC DNA]</scope>
    <source>
        <strain evidence="6">HannoverDv2000</strain>
    </source>
</reference>
<dbReference type="Proteomes" id="UP000053766">
    <property type="component" value="Unassembled WGS sequence"/>
</dbReference>